<evidence type="ECO:0008006" key="7">
    <source>
        <dbReference type="Google" id="ProtNLM"/>
    </source>
</evidence>
<reference evidence="4" key="1">
    <citation type="submission" date="2021-02" db="EMBL/GenBank/DDBJ databases">
        <authorList>
            <person name="Nowell W R."/>
        </authorList>
    </citation>
    <scope>NUCLEOTIDE SEQUENCE</scope>
</reference>
<evidence type="ECO:0000256" key="3">
    <source>
        <dbReference type="PROSITE-ProRule" id="PRU00339"/>
    </source>
</evidence>
<evidence type="ECO:0000256" key="1">
    <source>
        <dbReference type="ARBA" id="ARBA00022737"/>
    </source>
</evidence>
<dbReference type="InterPro" id="IPR019734">
    <property type="entry name" value="TPR_rpt"/>
</dbReference>
<gene>
    <name evidence="4" type="ORF">GRG538_LOCUS29475</name>
    <name evidence="5" type="ORF">QYT958_LOCUS4466</name>
</gene>
<name>A0A818W036_9BILA</name>
<dbReference type="SUPFAM" id="SSF48452">
    <property type="entry name" value="TPR-like"/>
    <property type="match status" value="1"/>
</dbReference>
<comment type="caution">
    <text evidence="4">The sequence shown here is derived from an EMBL/GenBank/DDBJ whole genome shotgun (WGS) entry which is preliminary data.</text>
</comment>
<dbReference type="Proteomes" id="UP000663872">
    <property type="component" value="Unassembled WGS sequence"/>
</dbReference>
<accession>A0A818W036</accession>
<sequence>MSRTNPNPTITTSTVSLNAIQPRRRTAQNYLVIWVDGNIDKNSEDCRNTLAQLRAVVSEVKLCTTPEYCVEFLNEMDEGKAFIISSGALGQSFVNNIHGMSKVNAIYIFCGNKARHELWAKEWQKIRGVFTSIKPICESLKEVAHECDHNSIPMNFVPKRCTPDAAFNEQKLNQLPPAYMYSVVFKDILLEIDDDDTKSMNTLVKFCQQQNIPDAEINEFKRKYHQKSSVWWYTCGNFLYCMLNRGLRSLDLEVMTKLGFFIRHLHRQLEQLHQKQLVNFQQIFTVYHGQGLSQQDFQNLVDMKDGLLPFNNFLSTNMKKNVALKIVELAMQENPYTVGVIFIMTIDPSKISTSSTPFAMIDECSASPEKKQILFTMHTVFRVVEIKQTPKNSRLWDVQLAITDERDSQLSALTNRTKEEIQGSSGWQRMCKLMLKVGHFDQAEKRYSELLENFANGSDRAHIYHQLGWLKNDQGKYEEAVKFYKKHLRIKRKTLSEDDASLANTYNSIAGVYDNMEEYSKALEFYQKSLKISEKTMPPNHPDLATSYSNIGLVYKKMDKYSKALSYLEKALIILRKSLPSTHPSIENMMTGIEEVKKKL</sequence>
<dbReference type="SUPFAM" id="SSF56399">
    <property type="entry name" value="ADP-ribosylation"/>
    <property type="match status" value="1"/>
</dbReference>
<keyword evidence="1" id="KW-0677">Repeat</keyword>
<evidence type="ECO:0000313" key="4">
    <source>
        <dbReference type="EMBL" id="CAF3718272.1"/>
    </source>
</evidence>
<evidence type="ECO:0000313" key="6">
    <source>
        <dbReference type="Proteomes" id="UP000663872"/>
    </source>
</evidence>
<feature type="repeat" description="TPR" evidence="3">
    <location>
        <begin position="545"/>
        <end position="578"/>
    </location>
</feature>
<dbReference type="PANTHER" id="PTHR45641">
    <property type="entry name" value="TETRATRICOPEPTIDE REPEAT PROTEIN (AFU_ORTHOLOGUE AFUA_6G03870)"/>
    <property type="match status" value="1"/>
</dbReference>
<feature type="repeat" description="TPR" evidence="3">
    <location>
        <begin position="503"/>
        <end position="536"/>
    </location>
</feature>
<dbReference type="Proteomes" id="UP000663848">
    <property type="component" value="Unassembled WGS sequence"/>
</dbReference>
<dbReference type="SMART" id="SM00028">
    <property type="entry name" value="TPR"/>
    <property type="match status" value="3"/>
</dbReference>
<proteinExistence type="predicted"/>
<dbReference type="Pfam" id="PF13424">
    <property type="entry name" value="TPR_12"/>
    <property type="match status" value="2"/>
</dbReference>
<dbReference type="InterPro" id="IPR011990">
    <property type="entry name" value="TPR-like_helical_dom_sf"/>
</dbReference>
<dbReference type="PROSITE" id="PS50293">
    <property type="entry name" value="TPR_REGION"/>
    <property type="match status" value="1"/>
</dbReference>
<keyword evidence="2 3" id="KW-0802">TPR repeat</keyword>
<dbReference type="Gene3D" id="3.90.176.10">
    <property type="entry name" value="Toxin ADP-ribosyltransferase, Chain A, domain 1"/>
    <property type="match status" value="1"/>
</dbReference>
<organism evidence="4 6">
    <name type="scientific">Rotaria socialis</name>
    <dbReference type="NCBI Taxonomy" id="392032"/>
    <lineage>
        <taxon>Eukaryota</taxon>
        <taxon>Metazoa</taxon>
        <taxon>Spiralia</taxon>
        <taxon>Gnathifera</taxon>
        <taxon>Rotifera</taxon>
        <taxon>Eurotatoria</taxon>
        <taxon>Bdelloidea</taxon>
        <taxon>Philodinida</taxon>
        <taxon>Philodinidae</taxon>
        <taxon>Rotaria</taxon>
    </lineage>
</organism>
<evidence type="ECO:0000313" key="5">
    <source>
        <dbReference type="EMBL" id="CAF4498335.1"/>
    </source>
</evidence>
<feature type="repeat" description="TPR" evidence="3">
    <location>
        <begin position="461"/>
        <end position="494"/>
    </location>
</feature>
<dbReference type="EMBL" id="CAJNYT010005177">
    <property type="protein sequence ID" value="CAF3718272.1"/>
    <property type="molecule type" value="Genomic_DNA"/>
</dbReference>
<dbReference type="AlphaFoldDB" id="A0A818W036"/>
<dbReference type="PANTHER" id="PTHR45641:SF1">
    <property type="entry name" value="AAA+ ATPASE DOMAIN-CONTAINING PROTEIN"/>
    <property type="match status" value="1"/>
</dbReference>
<evidence type="ECO:0000256" key="2">
    <source>
        <dbReference type="ARBA" id="ARBA00022803"/>
    </source>
</evidence>
<dbReference type="Gene3D" id="1.25.40.10">
    <property type="entry name" value="Tetratricopeptide repeat domain"/>
    <property type="match status" value="1"/>
</dbReference>
<protein>
    <recommendedName>
        <fullName evidence="7">Kinesin light chain</fullName>
    </recommendedName>
</protein>
<dbReference type="PROSITE" id="PS50005">
    <property type="entry name" value="TPR"/>
    <property type="match status" value="3"/>
</dbReference>
<dbReference type="EMBL" id="CAJOBR010000343">
    <property type="protein sequence ID" value="CAF4498335.1"/>
    <property type="molecule type" value="Genomic_DNA"/>
</dbReference>